<evidence type="ECO:0000313" key="10">
    <source>
        <dbReference type="EMBL" id="UOF92878.1"/>
    </source>
</evidence>
<dbReference type="InterPro" id="IPR018089">
    <property type="entry name" value="OMPdecase_AS"/>
</dbReference>
<evidence type="ECO:0000256" key="7">
    <source>
        <dbReference type="HAMAP-Rule" id="MF_01200"/>
    </source>
</evidence>
<protein>
    <recommendedName>
        <fullName evidence="7">Orotidine 5'-phosphate decarboxylase</fullName>
        <ecNumber evidence="7">4.1.1.23</ecNumber>
    </recommendedName>
    <alternativeName>
        <fullName evidence="7">OMP decarboxylase</fullName>
        <shortName evidence="7">OMPDCase</shortName>
        <shortName evidence="7">OMPdecase</shortName>
    </alternativeName>
</protein>
<dbReference type="HAMAP" id="MF_01200_B">
    <property type="entry name" value="OMPdecase_type1_B"/>
    <property type="match status" value="1"/>
</dbReference>
<name>A0ABY4CQV0_9BACL</name>
<comment type="catalytic activity">
    <reaction evidence="6 7 8">
        <text>orotidine 5'-phosphate + H(+) = UMP + CO2</text>
        <dbReference type="Rhea" id="RHEA:11596"/>
        <dbReference type="ChEBI" id="CHEBI:15378"/>
        <dbReference type="ChEBI" id="CHEBI:16526"/>
        <dbReference type="ChEBI" id="CHEBI:57538"/>
        <dbReference type="ChEBI" id="CHEBI:57865"/>
        <dbReference type="EC" id="4.1.1.23"/>
    </reaction>
</comment>
<dbReference type="InterPro" id="IPR014732">
    <property type="entry name" value="OMPdecase"/>
</dbReference>
<dbReference type="NCBIfam" id="NF001273">
    <property type="entry name" value="PRK00230.1"/>
    <property type="match status" value="1"/>
</dbReference>
<proteinExistence type="inferred from homology"/>
<feature type="active site" description="Proton donor" evidence="7">
    <location>
        <position position="65"/>
    </location>
</feature>
<keyword evidence="3 7" id="KW-0210">Decarboxylase</keyword>
<organism evidence="10 11">
    <name type="scientific">Fodinisporobacter ferrooxydans</name>
    <dbReference type="NCBI Taxonomy" id="2901836"/>
    <lineage>
        <taxon>Bacteria</taxon>
        <taxon>Bacillati</taxon>
        <taxon>Bacillota</taxon>
        <taxon>Bacilli</taxon>
        <taxon>Bacillales</taxon>
        <taxon>Alicyclobacillaceae</taxon>
        <taxon>Fodinisporobacter</taxon>
    </lineage>
</organism>
<feature type="binding site" evidence="7">
    <location>
        <begin position="63"/>
        <end position="72"/>
    </location>
    <ligand>
        <name>substrate</name>
    </ligand>
</feature>
<feature type="binding site" evidence="7">
    <location>
        <position position="14"/>
    </location>
    <ligand>
        <name>substrate</name>
    </ligand>
</feature>
<evidence type="ECO:0000256" key="5">
    <source>
        <dbReference type="ARBA" id="ARBA00023239"/>
    </source>
</evidence>
<evidence type="ECO:0000256" key="3">
    <source>
        <dbReference type="ARBA" id="ARBA00022793"/>
    </source>
</evidence>
<feature type="binding site" evidence="7">
    <location>
        <position position="188"/>
    </location>
    <ligand>
        <name>substrate</name>
    </ligand>
</feature>
<feature type="binding site" evidence="7">
    <location>
        <position position="36"/>
    </location>
    <ligand>
        <name>substrate</name>
    </ligand>
</feature>
<dbReference type="PANTHER" id="PTHR32119:SF2">
    <property type="entry name" value="OROTIDINE 5'-PHOSPHATE DECARBOXYLASE"/>
    <property type="match status" value="1"/>
</dbReference>
<dbReference type="Pfam" id="PF00215">
    <property type="entry name" value="OMPdecase"/>
    <property type="match status" value="1"/>
</dbReference>
<evidence type="ECO:0000259" key="9">
    <source>
        <dbReference type="SMART" id="SM00934"/>
    </source>
</evidence>
<dbReference type="EMBL" id="CP089291">
    <property type="protein sequence ID" value="UOF92878.1"/>
    <property type="molecule type" value="Genomic_DNA"/>
</dbReference>
<keyword evidence="11" id="KW-1185">Reference proteome</keyword>
<evidence type="ECO:0000313" key="11">
    <source>
        <dbReference type="Proteomes" id="UP000830167"/>
    </source>
</evidence>
<evidence type="ECO:0000256" key="4">
    <source>
        <dbReference type="ARBA" id="ARBA00022975"/>
    </source>
</evidence>
<dbReference type="SUPFAM" id="SSF51366">
    <property type="entry name" value="Ribulose-phoshate binding barrel"/>
    <property type="match status" value="1"/>
</dbReference>
<feature type="binding site" evidence="7">
    <location>
        <position position="126"/>
    </location>
    <ligand>
        <name>substrate</name>
    </ligand>
</feature>
<dbReference type="EC" id="4.1.1.23" evidence="7"/>
<comment type="pathway">
    <text evidence="2 7 8">Pyrimidine metabolism; UMP biosynthesis via de novo pathway; UMP from orotate: step 2/2.</text>
</comment>
<dbReference type="Proteomes" id="UP000830167">
    <property type="component" value="Chromosome"/>
</dbReference>
<dbReference type="GO" id="GO:0004590">
    <property type="term" value="F:orotidine-5'-phosphate decarboxylase activity"/>
    <property type="evidence" value="ECO:0007669"/>
    <property type="project" value="UniProtKB-EC"/>
</dbReference>
<evidence type="ECO:0000256" key="1">
    <source>
        <dbReference type="ARBA" id="ARBA00002356"/>
    </source>
</evidence>
<dbReference type="InterPro" id="IPR047596">
    <property type="entry name" value="OMPdecase_bac"/>
</dbReference>
<feature type="domain" description="Orotidine 5'-phosphate decarboxylase" evidence="9">
    <location>
        <begin position="8"/>
        <end position="236"/>
    </location>
</feature>
<dbReference type="Gene3D" id="3.20.20.70">
    <property type="entry name" value="Aldolase class I"/>
    <property type="match status" value="1"/>
</dbReference>
<feature type="binding site" evidence="7">
    <location>
        <position position="221"/>
    </location>
    <ligand>
        <name>substrate</name>
    </ligand>
</feature>
<accession>A0ABY4CQV0</accession>
<comment type="similarity">
    <text evidence="7">Belongs to the OMP decarboxylase family. Type 1 subfamily.</text>
</comment>
<reference evidence="10" key="1">
    <citation type="submission" date="2021-12" db="EMBL/GenBank/DDBJ databases">
        <title>Alicyclobacillaceae gen. nov., sp. nov., isolated from chalcocite enrichment system.</title>
        <authorList>
            <person name="Jiang Z."/>
        </authorList>
    </citation>
    <scope>NUCLEOTIDE SEQUENCE</scope>
    <source>
        <strain evidence="10">MYW30-H2</strain>
    </source>
</reference>
<keyword evidence="4 7" id="KW-0665">Pyrimidine biosynthesis</keyword>
<dbReference type="NCBIfam" id="TIGR01740">
    <property type="entry name" value="pyrF"/>
    <property type="match status" value="1"/>
</dbReference>
<dbReference type="PANTHER" id="PTHR32119">
    <property type="entry name" value="OROTIDINE 5'-PHOSPHATE DECARBOXYLASE"/>
    <property type="match status" value="1"/>
</dbReference>
<dbReference type="PROSITE" id="PS00156">
    <property type="entry name" value="OMPDECASE"/>
    <property type="match status" value="1"/>
</dbReference>
<comment type="subunit">
    <text evidence="7">Homodimer.</text>
</comment>
<feature type="binding site" evidence="7">
    <location>
        <position position="220"/>
    </location>
    <ligand>
        <name>substrate</name>
    </ligand>
</feature>
<dbReference type="SMART" id="SM00934">
    <property type="entry name" value="OMPdecase"/>
    <property type="match status" value="1"/>
</dbReference>
<dbReference type="CDD" id="cd04725">
    <property type="entry name" value="OMP_decarboxylase_like"/>
    <property type="match status" value="1"/>
</dbReference>
<dbReference type="InterPro" id="IPR001754">
    <property type="entry name" value="OMPdeCOase_dom"/>
</dbReference>
<keyword evidence="5 7" id="KW-0456">Lyase</keyword>
<comment type="function">
    <text evidence="1 7">Catalyzes the decarboxylation of orotidine 5'-monophosphate (OMP) to uridine 5'-monophosphate (UMP).</text>
</comment>
<evidence type="ECO:0000256" key="2">
    <source>
        <dbReference type="ARBA" id="ARBA00004861"/>
    </source>
</evidence>
<feature type="binding site" evidence="7">
    <location>
        <position position="200"/>
    </location>
    <ligand>
        <name>substrate</name>
    </ligand>
</feature>
<evidence type="ECO:0000256" key="6">
    <source>
        <dbReference type="ARBA" id="ARBA00049157"/>
    </source>
</evidence>
<dbReference type="RefSeq" id="WP_430734281.1">
    <property type="nucleotide sequence ID" value="NZ_CP089291.1"/>
</dbReference>
<gene>
    <name evidence="7 10" type="primary">pyrF</name>
    <name evidence="10" type="ORF">LSG31_14845</name>
</gene>
<evidence type="ECO:0000256" key="8">
    <source>
        <dbReference type="RuleBase" id="RU000512"/>
    </source>
</evidence>
<dbReference type="InterPro" id="IPR011060">
    <property type="entry name" value="RibuloseP-bd_barrel"/>
</dbReference>
<sequence length="240" mass="25554">MHTFDASRIYIALDTSSVEQARAFVRELAPTGVGFKVGMQLFYQSGPAFVKELTAQGLQVFLDLKFHDIPNTVAGAVQSIGELGAAICNVHVAGGLEMMKRARQAADALAQRAGKRPQVIGVTQLTSTSREMMNEEVGIPGDVQDVVIRYALLAQTAGLDGVVASGHEVRGIREACGDDFVTVIPGIRLAANDSALIHDQKRVMTPHEAFQEGAHAIVIGRAVTQAAEPRATVEQILAAL</sequence>
<dbReference type="InterPro" id="IPR013785">
    <property type="entry name" value="Aldolase_TIM"/>
</dbReference>